<dbReference type="Pfam" id="PF04055">
    <property type="entry name" value="Radical_SAM"/>
    <property type="match status" value="1"/>
</dbReference>
<dbReference type="SFLD" id="SFLDS00029">
    <property type="entry name" value="Radical_SAM"/>
    <property type="match status" value="1"/>
</dbReference>
<dbReference type="PANTHER" id="PTHR43583">
    <property type="entry name" value="2-IMINOACETATE SYNTHASE"/>
    <property type="match status" value="1"/>
</dbReference>
<dbReference type="NCBIfam" id="TIGR03955">
    <property type="entry name" value="rSAM_HydG"/>
    <property type="match status" value="1"/>
</dbReference>
<evidence type="ECO:0000256" key="5">
    <source>
        <dbReference type="ARBA" id="ARBA00023004"/>
    </source>
</evidence>
<keyword evidence="10" id="KW-1185">Reference proteome</keyword>
<feature type="domain" description="Radical SAM core" evidence="8">
    <location>
        <begin position="79"/>
        <end position="319"/>
    </location>
</feature>
<evidence type="ECO:0000256" key="1">
    <source>
        <dbReference type="ARBA" id="ARBA00001966"/>
    </source>
</evidence>
<dbReference type="InterPro" id="IPR013785">
    <property type="entry name" value="Aldolase_TIM"/>
</dbReference>
<dbReference type="SFLD" id="SFLDG01060">
    <property type="entry name" value="BATS_domain_containing"/>
    <property type="match status" value="1"/>
</dbReference>
<dbReference type="InterPro" id="IPR034428">
    <property type="entry name" value="ThiH/NoCL/HydG-like"/>
</dbReference>
<dbReference type="SMART" id="SM00876">
    <property type="entry name" value="BATS"/>
    <property type="match status" value="1"/>
</dbReference>
<evidence type="ECO:0000256" key="4">
    <source>
        <dbReference type="ARBA" id="ARBA00022723"/>
    </source>
</evidence>
<evidence type="ECO:0000256" key="7">
    <source>
        <dbReference type="ARBA" id="ARBA00034078"/>
    </source>
</evidence>
<keyword evidence="3" id="KW-0949">S-adenosyl-L-methionine</keyword>
<gene>
    <name evidence="9" type="primary">hydG</name>
    <name evidence="9" type="ORF">WKV44_07185</name>
</gene>
<accession>A0ABU9UCC9</accession>
<name>A0ABU9UCC9_9SPIR</name>
<dbReference type="SMART" id="SM00729">
    <property type="entry name" value="Elp3"/>
    <property type="match status" value="1"/>
</dbReference>
<protein>
    <submittedName>
        <fullName evidence="9">[FeFe] hydrogenase H-cluster radical SAM maturase HydG</fullName>
    </submittedName>
</protein>
<sequence length="469" mass="52483">MNSVVSRSLVEKPFIDRDKLYGLLDAHEPSPVRLGELLDKALKLGGLELSEVAELLRVESSEGIRRIMEAARLVKQEIYGKRLVLFAPLYVANYCDNNCVYCGFRKANSSLNRVALNLGEVRQEVEALLRQGHKRLLMLMGESEKTTLDYFIETIRTAYSVRVGEQNIRRINVEIAPLTVEDFARLKKENIGTYACFQETYDPVAYKKFHPSGPKSDYEWRLLVMDRAMEGCIDDVGIGALFGLADYRFEVLALIEHARHLEAAFGCGPHTVSVPRLEPAEGAPLASRPPHPVSDEDFKKLVAVIRLALPYTGIILSTRESEELRNELFNYGVSQISAGSRTNPGAYDEDHPESGAQFSLGDHRSLEEVISCLIDQGYVPSFCTGCYRKGRVGADFMDLAKPGLIKAYCLPNALFTFAEYLGDFASQDVRARGMALIRRLAETEVPESRREKTLAELDSIAAGHRDVYF</sequence>
<evidence type="ECO:0000259" key="8">
    <source>
        <dbReference type="PROSITE" id="PS51918"/>
    </source>
</evidence>
<organism evidence="9 10">
    <name type="scientific">Rarispira pelagica</name>
    <dbReference type="NCBI Taxonomy" id="3141764"/>
    <lineage>
        <taxon>Bacteria</taxon>
        <taxon>Pseudomonadati</taxon>
        <taxon>Spirochaetota</taxon>
        <taxon>Spirochaetia</taxon>
        <taxon>Winmispirales</taxon>
        <taxon>Winmispiraceae</taxon>
        <taxon>Rarispira</taxon>
    </lineage>
</organism>
<comment type="cofactor">
    <cofactor evidence="1">
        <name>[4Fe-4S] cluster</name>
        <dbReference type="ChEBI" id="CHEBI:49883"/>
    </cofactor>
</comment>
<evidence type="ECO:0000313" key="10">
    <source>
        <dbReference type="Proteomes" id="UP001466331"/>
    </source>
</evidence>
<dbReference type="RefSeq" id="WP_420069775.1">
    <property type="nucleotide sequence ID" value="NZ_JBCHKQ010000003.1"/>
</dbReference>
<dbReference type="PANTHER" id="PTHR43583:SF2">
    <property type="entry name" value="THIAZOLE BIOSYNTHESIS PROTEIN"/>
    <property type="match status" value="1"/>
</dbReference>
<dbReference type="Pfam" id="PF06968">
    <property type="entry name" value="BATS"/>
    <property type="match status" value="1"/>
</dbReference>
<dbReference type="PROSITE" id="PS51918">
    <property type="entry name" value="RADICAL_SAM"/>
    <property type="match status" value="1"/>
</dbReference>
<keyword evidence="2" id="KW-0004">4Fe-4S</keyword>
<evidence type="ECO:0000256" key="6">
    <source>
        <dbReference type="ARBA" id="ARBA00023014"/>
    </source>
</evidence>
<dbReference type="CDD" id="cd01335">
    <property type="entry name" value="Radical_SAM"/>
    <property type="match status" value="1"/>
</dbReference>
<dbReference type="EMBL" id="JBCHKQ010000003">
    <property type="protein sequence ID" value="MEM5948324.1"/>
    <property type="molecule type" value="Genomic_DNA"/>
</dbReference>
<reference evidence="9 10" key="1">
    <citation type="submission" date="2024-03" db="EMBL/GenBank/DDBJ databases">
        <title>Ignisphaera cupida sp. nov., a hyperthermophilic hydrolytic archaeon from a hot spring of Kamchatka, and proposal of Ignisphaeraceae fam. nov.</title>
        <authorList>
            <person name="Podosokorskaya O.A."/>
            <person name="Elcheninov A.G."/>
            <person name="Maltseva A.I."/>
            <person name="Zayulina K.S."/>
            <person name="Novikov A."/>
            <person name="Merkel A.Y."/>
        </authorList>
    </citation>
    <scope>NUCLEOTIDE SEQUENCE [LARGE SCALE GENOMIC DNA]</scope>
    <source>
        <strain evidence="9 10">38H-sp</strain>
    </source>
</reference>
<keyword evidence="6" id="KW-0411">Iron-sulfur</keyword>
<dbReference type="Proteomes" id="UP001466331">
    <property type="component" value="Unassembled WGS sequence"/>
</dbReference>
<evidence type="ECO:0000256" key="3">
    <source>
        <dbReference type="ARBA" id="ARBA00022691"/>
    </source>
</evidence>
<dbReference type="SFLD" id="SFLDG01081">
    <property type="entry name" value="cleavage_of_the_Ca-Cb_bond_in"/>
    <property type="match status" value="1"/>
</dbReference>
<evidence type="ECO:0000313" key="9">
    <source>
        <dbReference type="EMBL" id="MEM5948324.1"/>
    </source>
</evidence>
<keyword evidence="4" id="KW-0479">Metal-binding</keyword>
<proteinExistence type="predicted"/>
<comment type="caution">
    <text evidence="9">The sequence shown here is derived from an EMBL/GenBank/DDBJ whole genome shotgun (WGS) entry which is preliminary data.</text>
</comment>
<comment type="cofactor">
    <cofactor evidence="7">
        <name>[2Fe-2S] cluster</name>
        <dbReference type="ChEBI" id="CHEBI:190135"/>
    </cofactor>
</comment>
<dbReference type="SFLD" id="SFLDF00319">
    <property type="entry name" value="Fe_hydrogenase_maturase_(HydG"/>
    <property type="match status" value="1"/>
</dbReference>
<dbReference type="InterPro" id="IPR024007">
    <property type="entry name" value="FeFe-hyd_mat_HydG"/>
</dbReference>
<dbReference type="InterPro" id="IPR010722">
    <property type="entry name" value="BATS_dom"/>
</dbReference>
<dbReference type="InterPro" id="IPR058240">
    <property type="entry name" value="rSAM_sf"/>
</dbReference>
<dbReference type="SUPFAM" id="SSF102114">
    <property type="entry name" value="Radical SAM enzymes"/>
    <property type="match status" value="1"/>
</dbReference>
<dbReference type="InterPro" id="IPR006638">
    <property type="entry name" value="Elp3/MiaA/NifB-like_rSAM"/>
</dbReference>
<keyword evidence="5" id="KW-0408">Iron</keyword>
<evidence type="ECO:0000256" key="2">
    <source>
        <dbReference type="ARBA" id="ARBA00022485"/>
    </source>
</evidence>
<dbReference type="Gene3D" id="3.20.20.70">
    <property type="entry name" value="Aldolase class I"/>
    <property type="match status" value="1"/>
</dbReference>
<dbReference type="InterPro" id="IPR007197">
    <property type="entry name" value="rSAM"/>
</dbReference>